<dbReference type="InterPro" id="IPR019201">
    <property type="entry name" value="DUF2065"/>
</dbReference>
<dbReference type="STRING" id="754476.Q7A_2282"/>
<sequence>MLIIEGVLPFINPAALKRVLLQVVSMTDQHLRITGLLSMVAGVLILYWVN</sequence>
<dbReference type="Proteomes" id="UP000009144">
    <property type="component" value="Chromosome"/>
</dbReference>
<proteinExistence type="predicted"/>
<keyword evidence="1" id="KW-0472">Membrane</keyword>
<evidence type="ECO:0000313" key="2">
    <source>
        <dbReference type="EMBL" id="AFI85092.1"/>
    </source>
</evidence>
<keyword evidence="3" id="KW-1185">Reference proteome</keyword>
<evidence type="ECO:0000256" key="1">
    <source>
        <dbReference type="SAM" id="Phobius"/>
    </source>
</evidence>
<reference evidence="2 3" key="2">
    <citation type="journal article" date="2013" name="Int. J. Syst. Evol. Microbiol.">
        <title>Methylophaga nitratireducenticrescens sp. nov. and Methylophaga frappieri sp. nov., isolated from the biofilm of the methanol-fed denitrification system treating the seawater at the Montreal Biodome.</title>
        <authorList>
            <person name="Villeneuve C."/>
            <person name="Martineau C."/>
            <person name="Mauffrey F."/>
            <person name="Villemur R."/>
        </authorList>
    </citation>
    <scope>NUCLEOTIDE SEQUENCE [LARGE SCALE GENOMIC DNA]</scope>
    <source>
        <strain evidence="2 3">JAM1</strain>
    </source>
</reference>
<evidence type="ECO:0000313" key="3">
    <source>
        <dbReference type="Proteomes" id="UP000009144"/>
    </source>
</evidence>
<protein>
    <recommendedName>
        <fullName evidence="4">DUF2065 domain-containing protein</fullName>
    </recommendedName>
</protein>
<gene>
    <name evidence="2" type="ordered locus">Q7A_2282</name>
</gene>
<dbReference type="AlphaFoldDB" id="I1XL23"/>
<dbReference type="PANTHER" id="PTHR38602">
    <property type="entry name" value="INNER MEMBRANE PROTEIN-RELATED"/>
    <property type="match status" value="1"/>
</dbReference>
<keyword evidence="1" id="KW-1133">Transmembrane helix</keyword>
<dbReference type="Pfam" id="PF09838">
    <property type="entry name" value="DUF2065"/>
    <property type="match status" value="1"/>
</dbReference>
<feature type="transmembrane region" description="Helical" evidence="1">
    <location>
        <begin position="30"/>
        <end position="49"/>
    </location>
</feature>
<dbReference type="HOGENOM" id="CLU_179416_1_1_6"/>
<reference evidence="2 3" key="1">
    <citation type="journal article" date="2012" name="J. Bacteriol.">
        <title>Complete genome sequences of Methylophaga sp. strain JAM1 and Methylophaga sp. strain JAM7.</title>
        <authorList>
            <person name="Villeneuve C."/>
            <person name="Martineau C."/>
            <person name="Mauffrey F."/>
            <person name="Villemur R."/>
        </authorList>
    </citation>
    <scope>NUCLEOTIDE SEQUENCE [LARGE SCALE GENOMIC DNA]</scope>
    <source>
        <strain evidence="2 3">JAM1</strain>
    </source>
</reference>
<dbReference type="EMBL" id="CP003390">
    <property type="protein sequence ID" value="AFI85092.1"/>
    <property type="molecule type" value="Genomic_DNA"/>
</dbReference>
<dbReference type="PANTHER" id="PTHR38602:SF1">
    <property type="entry name" value="INNER MEMBRANE PROTEIN"/>
    <property type="match status" value="1"/>
</dbReference>
<dbReference type="eggNOG" id="COG3242">
    <property type="taxonomic scope" value="Bacteria"/>
</dbReference>
<evidence type="ECO:0008006" key="4">
    <source>
        <dbReference type="Google" id="ProtNLM"/>
    </source>
</evidence>
<organism evidence="2 3">
    <name type="scientific">Methylophaga nitratireducenticrescens</name>
    <dbReference type="NCBI Taxonomy" id="754476"/>
    <lineage>
        <taxon>Bacteria</taxon>
        <taxon>Pseudomonadati</taxon>
        <taxon>Pseudomonadota</taxon>
        <taxon>Gammaproteobacteria</taxon>
        <taxon>Thiotrichales</taxon>
        <taxon>Piscirickettsiaceae</taxon>
        <taxon>Methylophaga</taxon>
    </lineage>
</organism>
<dbReference type="KEGG" id="mej:Q7A_2282"/>
<keyword evidence="1" id="KW-0812">Transmembrane</keyword>
<name>I1XL23_METNJ</name>
<dbReference type="PATRIC" id="fig|754476.3.peg.2255"/>
<accession>I1XL23</accession>